<organism evidence="1 2">
    <name type="scientific">Amycolatopsis pigmentata</name>
    <dbReference type="NCBI Taxonomy" id="450801"/>
    <lineage>
        <taxon>Bacteria</taxon>
        <taxon>Bacillati</taxon>
        <taxon>Actinomycetota</taxon>
        <taxon>Actinomycetes</taxon>
        <taxon>Pseudonocardiales</taxon>
        <taxon>Pseudonocardiaceae</taxon>
        <taxon>Amycolatopsis</taxon>
    </lineage>
</organism>
<gene>
    <name evidence="1" type="ORF">ACFSXZ_13180</name>
</gene>
<dbReference type="Pfam" id="PF08933">
    <property type="entry name" value="PrnB"/>
    <property type="match status" value="1"/>
</dbReference>
<dbReference type="Gene3D" id="1.20.58.1320">
    <property type="match status" value="1"/>
</dbReference>
<evidence type="ECO:0000313" key="1">
    <source>
        <dbReference type="EMBL" id="MFD2417276.1"/>
    </source>
</evidence>
<proteinExistence type="predicted"/>
<sequence length="365" mass="40371">MEQDGTRHVEADHIRVLDPLELDRVVLTLPALNAEGDLGGLVAALRPAVPSTRQIADFSLPECLAAMRDLGIFAGSIKRHGAEPVENVPGLETAFLSLGARTGMIPRDTVHHYVTWNPPGRRERLYTGDQMEILLKASVRRSLPKLTAAIDLCEILHVLDPTDIEFTFKANELVTLLRSMEDAIESVLATVTPEFFARTMRPYFEDFRVAGRSYLGPAAAHVPLALIDLCLWASDHSDPAYAEFWEDSAQHALPQWYPLYEAWPRKPSVVTRVAEALRVTPDAPNLEASAEAVSRALRSLVNFRGKHYTIAKRAYTEELRLYPVGSGGGSIALLDRIMTLTRDNSRLLRDSRHGAGGAERHVGAK</sequence>
<dbReference type="Proteomes" id="UP001597417">
    <property type="component" value="Unassembled WGS sequence"/>
</dbReference>
<protein>
    <submittedName>
        <fullName evidence="1">Monodechloroaminopyrrolnitrin synthase PrnB family protein</fullName>
    </submittedName>
</protein>
<evidence type="ECO:0000313" key="2">
    <source>
        <dbReference type="Proteomes" id="UP001597417"/>
    </source>
</evidence>
<keyword evidence="2" id="KW-1185">Reference proteome</keyword>
<dbReference type="InterPro" id="IPR037217">
    <property type="entry name" value="Trp/Indoleamine_2_3_dOase-like"/>
</dbReference>
<dbReference type="EMBL" id="JBHUKR010000007">
    <property type="protein sequence ID" value="MFD2417276.1"/>
    <property type="molecule type" value="Genomic_DNA"/>
</dbReference>
<dbReference type="SUPFAM" id="SSF140959">
    <property type="entry name" value="Indolic compounds 2,3-dioxygenase-like"/>
    <property type="match status" value="1"/>
</dbReference>
<comment type="caution">
    <text evidence="1">The sequence shown here is derived from an EMBL/GenBank/DDBJ whole genome shotgun (WGS) entry which is preliminary data.</text>
</comment>
<dbReference type="RefSeq" id="WP_378264896.1">
    <property type="nucleotide sequence ID" value="NZ_JBHUKR010000007.1"/>
</dbReference>
<dbReference type="InterPro" id="IPR015029">
    <property type="entry name" value="PrnB"/>
</dbReference>
<name>A0ABW5FX22_9PSEU</name>
<reference evidence="2" key="1">
    <citation type="journal article" date="2019" name="Int. J. Syst. Evol. Microbiol.">
        <title>The Global Catalogue of Microorganisms (GCM) 10K type strain sequencing project: providing services to taxonomists for standard genome sequencing and annotation.</title>
        <authorList>
            <consortium name="The Broad Institute Genomics Platform"/>
            <consortium name="The Broad Institute Genome Sequencing Center for Infectious Disease"/>
            <person name="Wu L."/>
            <person name="Ma J."/>
        </authorList>
    </citation>
    <scope>NUCLEOTIDE SEQUENCE [LARGE SCALE GENOMIC DNA]</scope>
    <source>
        <strain evidence="2">CGMCC 4.7645</strain>
    </source>
</reference>
<accession>A0ABW5FX22</accession>
<dbReference type="Gene3D" id="1.20.58.480">
    <property type="match status" value="1"/>
</dbReference>